<dbReference type="GO" id="GO:0005509">
    <property type="term" value="F:calcium ion binding"/>
    <property type="evidence" value="ECO:0007669"/>
    <property type="project" value="InterPro"/>
</dbReference>
<dbReference type="EMBL" id="UINC01114307">
    <property type="protein sequence ID" value="SVC84524.1"/>
    <property type="molecule type" value="Genomic_DNA"/>
</dbReference>
<dbReference type="InterPro" id="IPR016134">
    <property type="entry name" value="Dockerin_dom"/>
</dbReference>
<dbReference type="AlphaFoldDB" id="A0A382QG57"/>
<protein>
    <recommendedName>
        <fullName evidence="1">Dockerin domain-containing protein</fullName>
    </recommendedName>
</protein>
<organism evidence="2">
    <name type="scientific">marine metagenome</name>
    <dbReference type="NCBI Taxonomy" id="408172"/>
    <lineage>
        <taxon>unclassified sequences</taxon>
        <taxon>metagenomes</taxon>
        <taxon>ecological metagenomes</taxon>
    </lineage>
</organism>
<dbReference type="SUPFAM" id="SSF103647">
    <property type="entry name" value="TSP type-3 repeat"/>
    <property type="match status" value="1"/>
</dbReference>
<dbReference type="GO" id="GO:0004553">
    <property type="term" value="F:hydrolase activity, hydrolyzing O-glycosyl compounds"/>
    <property type="evidence" value="ECO:0007669"/>
    <property type="project" value="InterPro"/>
</dbReference>
<dbReference type="GO" id="GO:0000272">
    <property type="term" value="P:polysaccharide catabolic process"/>
    <property type="evidence" value="ECO:0007669"/>
    <property type="project" value="InterPro"/>
</dbReference>
<sequence>MLNYCDGYTSYAFLDHTMTVRYKDSAYGLFGANSIIESLLEAYYLGDPSGDMDSDGFPNESDNCVEISNPYQEDLDGDGFGDLCDECNTFLGNINNDTIIDILDVVGLVNVVLSENIFDFSMCQLDNADANFDGVINILDIINVINYILGDREYNSQCEINLE</sequence>
<evidence type="ECO:0000313" key="2">
    <source>
        <dbReference type="EMBL" id="SVC84524.1"/>
    </source>
</evidence>
<accession>A0A382QG57</accession>
<dbReference type="InterPro" id="IPR002105">
    <property type="entry name" value="Dockerin_1_rpt"/>
</dbReference>
<dbReference type="PROSITE" id="PS51766">
    <property type="entry name" value="DOCKERIN"/>
    <property type="match status" value="1"/>
</dbReference>
<gene>
    <name evidence="2" type="ORF">METZ01_LOCUS337378</name>
</gene>
<proteinExistence type="predicted"/>
<dbReference type="InterPro" id="IPR028974">
    <property type="entry name" value="TSP_type-3_rpt"/>
</dbReference>
<evidence type="ECO:0000259" key="1">
    <source>
        <dbReference type="PROSITE" id="PS51766"/>
    </source>
</evidence>
<name>A0A382QG57_9ZZZZ</name>
<dbReference type="Pfam" id="PF00404">
    <property type="entry name" value="Dockerin_1"/>
    <property type="match status" value="1"/>
</dbReference>
<dbReference type="Gene3D" id="4.10.1080.10">
    <property type="entry name" value="TSP type-3 repeat"/>
    <property type="match status" value="1"/>
</dbReference>
<feature type="domain" description="Dockerin" evidence="1">
    <location>
        <begin position="87"/>
        <end position="156"/>
    </location>
</feature>
<reference evidence="2" key="1">
    <citation type="submission" date="2018-05" db="EMBL/GenBank/DDBJ databases">
        <authorList>
            <person name="Lanie J.A."/>
            <person name="Ng W.-L."/>
            <person name="Kazmierczak K.M."/>
            <person name="Andrzejewski T.M."/>
            <person name="Davidsen T.M."/>
            <person name="Wayne K.J."/>
            <person name="Tettelin H."/>
            <person name="Glass J.I."/>
            <person name="Rusch D."/>
            <person name="Podicherti R."/>
            <person name="Tsui H.-C.T."/>
            <person name="Winkler M.E."/>
        </authorList>
    </citation>
    <scope>NUCLEOTIDE SEQUENCE</scope>
</reference>